<dbReference type="Proteomes" id="UP001148838">
    <property type="component" value="Unassembled WGS sequence"/>
</dbReference>
<evidence type="ECO:0000313" key="2">
    <source>
        <dbReference type="Proteomes" id="UP001148838"/>
    </source>
</evidence>
<keyword evidence="2" id="KW-1185">Reference proteome</keyword>
<dbReference type="Gene3D" id="3.30.420.10">
    <property type="entry name" value="Ribonuclease H-like superfamily/Ribonuclease H"/>
    <property type="match status" value="1"/>
</dbReference>
<proteinExistence type="predicted"/>
<protein>
    <submittedName>
        <fullName evidence="1">Uncharacterized protein</fullName>
    </submittedName>
</protein>
<sequence length="114" mass="13396">MLRVSGVQSMSEIEIKVSEVVQEWQKKPDRPLELISETCSLQSTIDWSPDLTPCDFYLWYIKDRIYVPPLPQTLVQLRERINNAVMTIDRTTLHNVWNELDYAWTYVVSPEGHT</sequence>
<dbReference type="EMBL" id="JAJSOF020000029">
    <property type="protein sequence ID" value="KAJ4432597.1"/>
    <property type="molecule type" value="Genomic_DNA"/>
</dbReference>
<gene>
    <name evidence="1" type="ORF">ANN_21220</name>
</gene>
<comment type="caution">
    <text evidence="1">The sequence shown here is derived from an EMBL/GenBank/DDBJ whole genome shotgun (WGS) entry which is preliminary data.</text>
</comment>
<dbReference type="InterPro" id="IPR036397">
    <property type="entry name" value="RNaseH_sf"/>
</dbReference>
<accession>A0ABQ8SEQ4</accession>
<name>A0ABQ8SEQ4_PERAM</name>
<dbReference type="PANTHER" id="PTHR47326">
    <property type="entry name" value="TRANSPOSABLE ELEMENT TC3 TRANSPOSASE-LIKE PROTEIN"/>
    <property type="match status" value="1"/>
</dbReference>
<reference evidence="1 2" key="1">
    <citation type="journal article" date="2022" name="Allergy">
        <title>Genome assembly and annotation of Periplaneta americana reveal a comprehensive cockroach allergen profile.</title>
        <authorList>
            <person name="Wang L."/>
            <person name="Xiong Q."/>
            <person name="Saelim N."/>
            <person name="Wang L."/>
            <person name="Nong W."/>
            <person name="Wan A.T."/>
            <person name="Shi M."/>
            <person name="Liu X."/>
            <person name="Cao Q."/>
            <person name="Hui J.H.L."/>
            <person name="Sookrung N."/>
            <person name="Leung T.F."/>
            <person name="Tungtrongchitr A."/>
            <person name="Tsui S.K.W."/>
        </authorList>
    </citation>
    <scope>NUCLEOTIDE SEQUENCE [LARGE SCALE GENOMIC DNA]</scope>
    <source>
        <strain evidence="1">PWHHKU_190912</strain>
    </source>
</reference>
<dbReference type="PANTHER" id="PTHR47326:SF1">
    <property type="entry name" value="HTH PSQ-TYPE DOMAIN-CONTAINING PROTEIN"/>
    <property type="match status" value="1"/>
</dbReference>
<organism evidence="1 2">
    <name type="scientific">Periplaneta americana</name>
    <name type="common">American cockroach</name>
    <name type="synonym">Blatta americana</name>
    <dbReference type="NCBI Taxonomy" id="6978"/>
    <lineage>
        <taxon>Eukaryota</taxon>
        <taxon>Metazoa</taxon>
        <taxon>Ecdysozoa</taxon>
        <taxon>Arthropoda</taxon>
        <taxon>Hexapoda</taxon>
        <taxon>Insecta</taxon>
        <taxon>Pterygota</taxon>
        <taxon>Neoptera</taxon>
        <taxon>Polyneoptera</taxon>
        <taxon>Dictyoptera</taxon>
        <taxon>Blattodea</taxon>
        <taxon>Blattoidea</taxon>
        <taxon>Blattidae</taxon>
        <taxon>Blattinae</taxon>
        <taxon>Periplaneta</taxon>
    </lineage>
</organism>
<evidence type="ECO:0000313" key="1">
    <source>
        <dbReference type="EMBL" id="KAJ4432597.1"/>
    </source>
</evidence>